<reference evidence="2 3" key="1">
    <citation type="journal article" date="2013" name="Curr. Biol.">
        <title>The Genome of the Foraminiferan Reticulomyxa filosa.</title>
        <authorList>
            <person name="Glockner G."/>
            <person name="Hulsmann N."/>
            <person name="Schleicher M."/>
            <person name="Noegel A.A."/>
            <person name="Eichinger L."/>
            <person name="Gallinger C."/>
            <person name="Pawlowski J."/>
            <person name="Sierra R."/>
            <person name="Euteneuer U."/>
            <person name="Pillet L."/>
            <person name="Moustafa A."/>
            <person name="Platzer M."/>
            <person name="Groth M."/>
            <person name="Szafranski K."/>
            <person name="Schliwa M."/>
        </authorList>
    </citation>
    <scope>NUCLEOTIDE SEQUENCE [LARGE SCALE GENOMIC DNA]</scope>
</reference>
<protein>
    <submittedName>
        <fullName evidence="2">Uncharacterized protein</fullName>
    </submittedName>
</protein>
<dbReference type="Proteomes" id="UP000023152">
    <property type="component" value="Unassembled WGS sequence"/>
</dbReference>
<comment type="caution">
    <text evidence="2">The sequence shown here is derived from an EMBL/GenBank/DDBJ whole genome shotgun (WGS) entry which is preliminary data.</text>
</comment>
<dbReference type="AlphaFoldDB" id="X6LW42"/>
<evidence type="ECO:0000313" key="3">
    <source>
        <dbReference type="Proteomes" id="UP000023152"/>
    </source>
</evidence>
<proteinExistence type="predicted"/>
<accession>X6LW42</accession>
<gene>
    <name evidence="2" type="ORF">RFI_31558</name>
</gene>
<dbReference type="EMBL" id="ASPP01027735">
    <property type="protein sequence ID" value="ETO05839.1"/>
    <property type="molecule type" value="Genomic_DNA"/>
</dbReference>
<sequence length="109" mass="12240">MYVFLLEMMQKSIPEIVRYVTGTDAKEKKEDYSTSSIKEGVTNVDENKTALWQKKETLTAPTPSVSLKTEDTEKQNSSESTNIGEVDDLSQQISGFKLQPSCSYLCVFT</sequence>
<feature type="region of interest" description="Disordered" evidence="1">
    <location>
        <begin position="60"/>
        <end position="85"/>
    </location>
</feature>
<keyword evidence="3" id="KW-1185">Reference proteome</keyword>
<name>X6LW42_RETFI</name>
<organism evidence="2 3">
    <name type="scientific">Reticulomyxa filosa</name>
    <dbReference type="NCBI Taxonomy" id="46433"/>
    <lineage>
        <taxon>Eukaryota</taxon>
        <taxon>Sar</taxon>
        <taxon>Rhizaria</taxon>
        <taxon>Retaria</taxon>
        <taxon>Foraminifera</taxon>
        <taxon>Monothalamids</taxon>
        <taxon>Reticulomyxidae</taxon>
        <taxon>Reticulomyxa</taxon>
    </lineage>
</organism>
<evidence type="ECO:0000313" key="2">
    <source>
        <dbReference type="EMBL" id="ETO05839.1"/>
    </source>
</evidence>
<evidence type="ECO:0000256" key="1">
    <source>
        <dbReference type="SAM" id="MobiDB-lite"/>
    </source>
</evidence>